<dbReference type="InterPro" id="IPR003807">
    <property type="entry name" value="DUF202"/>
</dbReference>
<dbReference type="EMBL" id="BRXY01000325">
    <property type="protein sequence ID" value="GMH87303.1"/>
    <property type="molecule type" value="Genomic_DNA"/>
</dbReference>
<gene>
    <name evidence="9" type="ORF">TrST_g6491</name>
</gene>
<evidence type="ECO:0000256" key="5">
    <source>
        <dbReference type="ARBA" id="ARBA00023136"/>
    </source>
</evidence>
<keyword evidence="4 7" id="KW-1133">Transmembrane helix</keyword>
<keyword evidence="10" id="KW-1185">Reference proteome</keyword>
<proteinExistence type="predicted"/>
<accession>A0A9W7EQ11</accession>
<dbReference type="InterPro" id="IPR042267">
    <property type="entry name" value="VTC_sf"/>
</dbReference>
<dbReference type="InterPro" id="IPR018966">
    <property type="entry name" value="VTC_domain"/>
</dbReference>
<dbReference type="PANTHER" id="PTHR46140:SF1">
    <property type="entry name" value="VACUOLAR TRANSPORTER CHAPERONE COMPLEX SUBUNIT 4-RELATED"/>
    <property type="match status" value="1"/>
</dbReference>
<dbReference type="OrthoDB" id="6493944at2759"/>
<dbReference type="Pfam" id="PF02656">
    <property type="entry name" value="DUF202"/>
    <property type="match status" value="1"/>
</dbReference>
<evidence type="ECO:0000256" key="6">
    <source>
        <dbReference type="SAM" id="MobiDB-lite"/>
    </source>
</evidence>
<feature type="transmembrane region" description="Helical" evidence="7">
    <location>
        <begin position="617"/>
        <end position="637"/>
    </location>
</feature>
<dbReference type="AlphaFoldDB" id="A0A9W7EQ11"/>
<feature type="domain" description="SPX" evidence="8">
    <location>
        <begin position="1"/>
        <end position="167"/>
    </location>
</feature>
<evidence type="ECO:0000259" key="8">
    <source>
        <dbReference type="PROSITE" id="PS51382"/>
    </source>
</evidence>
<dbReference type="GO" id="GO:0005774">
    <property type="term" value="C:vacuolar membrane"/>
    <property type="evidence" value="ECO:0007669"/>
    <property type="project" value="UniProtKB-SubCell"/>
</dbReference>
<dbReference type="GO" id="GO:0006799">
    <property type="term" value="P:polyphosphate biosynthetic process"/>
    <property type="evidence" value="ECO:0007669"/>
    <property type="project" value="UniProtKB-ARBA"/>
</dbReference>
<evidence type="ECO:0000256" key="2">
    <source>
        <dbReference type="ARBA" id="ARBA00022554"/>
    </source>
</evidence>
<reference evidence="10" key="1">
    <citation type="journal article" date="2023" name="Commun. Biol.">
        <title>Genome analysis of Parmales, the sister group of diatoms, reveals the evolutionary specialization of diatoms from phago-mixotrophs to photoautotrophs.</title>
        <authorList>
            <person name="Ban H."/>
            <person name="Sato S."/>
            <person name="Yoshikawa S."/>
            <person name="Yamada K."/>
            <person name="Nakamura Y."/>
            <person name="Ichinomiya M."/>
            <person name="Sato N."/>
            <person name="Blanc-Mathieu R."/>
            <person name="Endo H."/>
            <person name="Kuwata A."/>
            <person name="Ogata H."/>
        </authorList>
    </citation>
    <scope>NUCLEOTIDE SEQUENCE [LARGE SCALE GENOMIC DNA]</scope>
    <source>
        <strain evidence="10">NIES 3701</strain>
    </source>
</reference>
<dbReference type="PROSITE" id="PS51382">
    <property type="entry name" value="SPX"/>
    <property type="match status" value="1"/>
</dbReference>
<evidence type="ECO:0000256" key="1">
    <source>
        <dbReference type="ARBA" id="ARBA00004128"/>
    </source>
</evidence>
<keyword evidence="2" id="KW-0926">Vacuole</keyword>
<feature type="transmembrane region" description="Helical" evidence="7">
    <location>
        <begin position="688"/>
        <end position="710"/>
    </location>
</feature>
<organism evidence="9 10">
    <name type="scientific">Triparma strigata</name>
    <dbReference type="NCBI Taxonomy" id="1606541"/>
    <lineage>
        <taxon>Eukaryota</taxon>
        <taxon>Sar</taxon>
        <taxon>Stramenopiles</taxon>
        <taxon>Ochrophyta</taxon>
        <taxon>Bolidophyceae</taxon>
        <taxon>Parmales</taxon>
        <taxon>Triparmaceae</taxon>
        <taxon>Triparma</taxon>
    </lineage>
</organism>
<keyword evidence="3 7" id="KW-0812">Transmembrane</keyword>
<dbReference type="CDD" id="cd14447">
    <property type="entry name" value="SPX"/>
    <property type="match status" value="1"/>
</dbReference>
<evidence type="ECO:0000256" key="7">
    <source>
        <dbReference type="SAM" id="Phobius"/>
    </source>
</evidence>
<sequence length="720" mass="81126">MKFGKYLKQNIEPSIGVENYLDYETLKTIIKNLTAKQLAPLTNPSSRGVSLSMPPPTSLTGAPITDLQNGVDILTQESFFSLLDSELKKIEGFTGKKVESIRRGLRVVNESLKGEEVISGLKEQVDGIGHDFLILEKYVNLNFTGFHKILKKHDKNLPNPCKAFYVARMHQQGWVRGDYSDIVVQLSSIYSSIRGDKSVKEKDSTSQAFMRSTTKYWVNTSDISKVKYAVLQHLPVFLQKTATGETDSQLTNSVYLDNSSLELYHGRLDKTPGAIAVRLRWYGNGLPETIFVERKTHRDSWTGEVSVKERFIVGEEEVKRIMRGEYDVEAEKKKMKEQGKTEEDIEEWLILVREITSAIDSKLLVPTMRTQYMRTAFQIPFDATVRVSLDTNLCMISERGYDLEGGKRWHRDPEKPIGAEEIARFPHAVLEIKLEVKEGSEVPKWVEELQNLGMLYEVHKFSKFIHGCATLLPEDVTSVPYWIDDISIRESIIASGASHILTKISEENTDEGEFGRSGAGPGANQMYPHLLPHGTSNQRGKGDVISARTSGQKFEGNPGDQVGAKFMNFGLNYDTDSDDNPSDSCWPSSCCVNYETAAPTSIQKVEPKVFFANERTFLHWLHMAVVVSGVASSILAFSKPGSFGEWFGIMLLPISLGFCTYALHTLHWRAERIRLRVPGRWDDPMGPTILSVVLIVVFSINFCFELYGIVEKDIRRAEGY</sequence>
<dbReference type="InterPro" id="IPR051572">
    <property type="entry name" value="VTC_Complex_Subunit"/>
</dbReference>
<dbReference type="InterPro" id="IPR004331">
    <property type="entry name" value="SPX_dom"/>
</dbReference>
<feature type="transmembrane region" description="Helical" evidence="7">
    <location>
        <begin position="649"/>
        <end position="668"/>
    </location>
</feature>
<dbReference type="PANTHER" id="PTHR46140">
    <property type="entry name" value="VACUOLAR TRANSPORTER CHAPERONE 1-RELATED"/>
    <property type="match status" value="1"/>
</dbReference>
<dbReference type="Gene3D" id="3.20.100.30">
    <property type="entry name" value="VTC, catalytic tunnel domain"/>
    <property type="match status" value="1"/>
</dbReference>
<dbReference type="Pfam" id="PF09359">
    <property type="entry name" value="VTC"/>
    <property type="match status" value="1"/>
</dbReference>
<protein>
    <recommendedName>
        <fullName evidence="8">SPX domain-containing protein</fullName>
    </recommendedName>
</protein>
<comment type="caution">
    <text evidence="9">The sequence shown here is derived from an EMBL/GenBank/DDBJ whole genome shotgun (WGS) entry which is preliminary data.</text>
</comment>
<name>A0A9W7EQ11_9STRA</name>
<feature type="region of interest" description="Disordered" evidence="6">
    <location>
        <begin position="508"/>
        <end position="542"/>
    </location>
</feature>
<evidence type="ECO:0000313" key="10">
    <source>
        <dbReference type="Proteomes" id="UP001165085"/>
    </source>
</evidence>
<comment type="subcellular location">
    <subcellularLocation>
        <location evidence="1">Vacuole membrane</location>
        <topology evidence="1">Multi-pass membrane protein</topology>
    </subcellularLocation>
</comment>
<evidence type="ECO:0000313" key="9">
    <source>
        <dbReference type="EMBL" id="GMH87303.1"/>
    </source>
</evidence>
<dbReference type="CDD" id="cd07751">
    <property type="entry name" value="PolyPPase_VTC4_like"/>
    <property type="match status" value="1"/>
</dbReference>
<evidence type="ECO:0000256" key="3">
    <source>
        <dbReference type="ARBA" id="ARBA00022692"/>
    </source>
</evidence>
<keyword evidence="5 7" id="KW-0472">Membrane</keyword>
<evidence type="ECO:0000256" key="4">
    <source>
        <dbReference type="ARBA" id="ARBA00022989"/>
    </source>
</evidence>
<dbReference type="Proteomes" id="UP001165085">
    <property type="component" value="Unassembled WGS sequence"/>
</dbReference>